<comment type="caution">
    <text evidence="2">The sequence shown here is derived from an EMBL/GenBank/DDBJ whole genome shotgun (WGS) entry which is preliminary data.</text>
</comment>
<accession>A0A926UQZ1</accession>
<feature type="transmembrane region" description="Helical" evidence="1">
    <location>
        <begin position="5"/>
        <end position="23"/>
    </location>
</feature>
<feature type="transmembrane region" description="Helical" evidence="1">
    <location>
        <begin position="124"/>
        <end position="143"/>
    </location>
</feature>
<sequence>MIKFALLLTVYIVVSCILFLVVSNTIAGWIFYLFLLMPFYGIILLICWVASWQNRRKKYQFRHIKYWIFGMVLSLQLATLLVSPANCYGFKQGSRCYSNLQVILTDVPRTGFSNAPHWQAVEDAFFGFLLAYMGSLATGLLTIGKFNENENL</sequence>
<dbReference type="AlphaFoldDB" id="A0A926UQZ1"/>
<proteinExistence type="predicted"/>
<keyword evidence="1" id="KW-1133">Transmembrane helix</keyword>
<dbReference type="PROSITE" id="PS51257">
    <property type="entry name" value="PROKAR_LIPOPROTEIN"/>
    <property type="match status" value="1"/>
</dbReference>
<keyword evidence="3" id="KW-1185">Reference proteome</keyword>
<evidence type="ECO:0000313" key="3">
    <source>
        <dbReference type="Proteomes" id="UP000631421"/>
    </source>
</evidence>
<feature type="transmembrane region" description="Helical" evidence="1">
    <location>
        <begin position="64"/>
        <end position="82"/>
    </location>
</feature>
<dbReference type="RefSeq" id="WP_190350010.1">
    <property type="nucleotide sequence ID" value="NZ_JACJPY010000011.1"/>
</dbReference>
<evidence type="ECO:0000256" key="1">
    <source>
        <dbReference type="SAM" id="Phobius"/>
    </source>
</evidence>
<name>A0A926UQZ1_9CYAN</name>
<protein>
    <submittedName>
        <fullName evidence="2">Uncharacterized protein</fullName>
    </submittedName>
</protein>
<keyword evidence="1" id="KW-0472">Membrane</keyword>
<keyword evidence="1" id="KW-0812">Transmembrane</keyword>
<dbReference type="EMBL" id="JACJPY010000011">
    <property type="protein sequence ID" value="MBD2149640.1"/>
    <property type="molecule type" value="Genomic_DNA"/>
</dbReference>
<gene>
    <name evidence="2" type="ORF">H6F44_05800</name>
</gene>
<reference evidence="2" key="1">
    <citation type="journal article" date="2015" name="ISME J.">
        <title>Draft Genome Sequence of Streptomyces incarnatus NRRL8089, which Produces the Nucleoside Antibiotic Sinefungin.</title>
        <authorList>
            <person name="Oshima K."/>
            <person name="Hattori M."/>
            <person name="Shimizu H."/>
            <person name="Fukuda K."/>
            <person name="Nemoto M."/>
            <person name="Inagaki K."/>
            <person name="Tamura T."/>
        </authorList>
    </citation>
    <scope>NUCLEOTIDE SEQUENCE</scope>
    <source>
        <strain evidence="2">FACHB-1277</strain>
    </source>
</reference>
<feature type="transmembrane region" description="Helical" evidence="1">
    <location>
        <begin position="29"/>
        <end position="52"/>
    </location>
</feature>
<organism evidence="2 3">
    <name type="scientific">Pseudanabaena cinerea FACHB-1277</name>
    <dbReference type="NCBI Taxonomy" id="2949581"/>
    <lineage>
        <taxon>Bacteria</taxon>
        <taxon>Bacillati</taxon>
        <taxon>Cyanobacteriota</taxon>
        <taxon>Cyanophyceae</taxon>
        <taxon>Pseudanabaenales</taxon>
        <taxon>Pseudanabaenaceae</taxon>
        <taxon>Pseudanabaena</taxon>
        <taxon>Pseudanabaena cinerea</taxon>
    </lineage>
</organism>
<dbReference type="Proteomes" id="UP000631421">
    <property type="component" value="Unassembled WGS sequence"/>
</dbReference>
<evidence type="ECO:0000313" key="2">
    <source>
        <dbReference type="EMBL" id="MBD2149640.1"/>
    </source>
</evidence>
<reference evidence="2" key="2">
    <citation type="submission" date="2020-08" db="EMBL/GenBank/DDBJ databases">
        <authorList>
            <person name="Chen M."/>
            <person name="Teng W."/>
            <person name="Zhao L."/>
            <person name="Hu C."/>
            <person name="Zhou Y."/>
            <person name="Han B."/>
            <person name="Song L."/>
            <person name="Shu W."/>
        </authorList>
    </citation>
    <scope>NUCLEOTIDE SEQUENCE</scope>
    <source>
        <strain evidence="2">FACHB-1277</strain>
    </source>
</reference>